<accession>A0A9Q1EIW1</accession>
<reference evidence="1" key="1">
    <citation type="journal article" date="2023" name="Science">
        <title>Genome structures resolve the early diversification of teleost fishes.</title>
        <authorList>
            <person name="Parey E."/>
            <person name="Louis A."/>
            <person name="Montfort J."/>
            <person name="Bouchez O."/>
            <person name="Roques C."/>
            <person name="Iampietro C."/>
            <person name="Lluch J."/>
            <person name="Castinel A."/>
            <person name="Donnadieu C."/>
            <person name="Desvignes T."/>
            <person name="Floi Bucao C."/>
            <person name="Jouanno E."/>
            <person name="Wen M."/>
            <person name="Mejri S."/>
            <person name="Dirks R."/>
            <person name="Jansen H."/>
            <person name="Henkel C."/>
            <person name="Chen W.J."/>
            <person name="Zahm M."/>
            <person name="Cabau C."/>
            <person name="Klopp C."/>
            <person name="Thompson A.W."/>
            <person name="Robinson-Rechavi M."/>
            <person name="Braasch I."/>
            <person name="Lecointre G."/>
            <person name="Bobe J."/>
            <person name="Postlethwait J.H."/>
            <person name="Berthelot C."/>
            <person name="Roest Crollius H."/>
            <person name="Guiguen Y."/>
        </authorList>
    </citation>
    <scope>NUCLEOTIDE SEQUENCE</scope>
    <source>
        <strain evidence="1">WJC10195</strain>
    </source>
</reference>
<keyword evidence="2" id="KW-1185">Reference proteome</keyword>
<evidence type="ECO:0000313" key="1">
    <source>
        <dbReference type="EMBL" id="KAJ8339580.1"/>
    </source>
</evidence>
<proteinExistence type="predicted"/>
<organism evidence="1 2">
    <name type="scientific">Synaphobranchus kaupii</name>
    <name type="common">Kaup's arrowtooth eel</name>
    <dbReference type="NCBI Taxonomy" id="118154"/>
    <lineage>
        <taxon>Eukaryota</taxon>
        <taxon>Metazoa</taxon>
        <taxon>Chordata</taxon>
        <taxon>Craniata</taxon>
        <taxon>Vertebrata</taxon>
        <taxon>Euteleostomi</taxon>
        <taxon>Actinopterygii</taxon>
        <taxon>Neopterygii</taxon>
        <taxon>Teleostei</taxon>
        <taxon>Anguilliformes</taxon>
        <taxon>Synaphobranchidae</taxon>
        <taxon>Synaphobranchus</taxon>
    </lineage>
</organism>
<evidence type="ECO:0000313" key="2">
    <source>
        <dbReference type="Proteomes" id="UP001152622"/>
    </source>
</evidence>
<dbReference type="Proteomes" id="UP001152622">
    <property type="component" value="Chromosome 17"/>
</dbReference>
<protein>
    <submittedName>
        <fullName evidence="1">Uncharacterized protein</fullName>
    </submittedName>
</protein>
<gene>
    <name evidence="1" type="ORF">SKAU_G00363660</name>
</gene>
<dbReference type="AlphaFoldDB" id="A0A9Q1EIW1"/>
<name>A0A9Q1EIW1_SYNKA</name>
<sequence length="73" mass="8024">MRQQTQGAPPGQLPRVSRGASCIMHSCRLRSASAAHATGASWRIRGLPPRAGWRLWRIQYRTASAKSGDDHTV</sequence>
<dbReference type="EMBL" id="JAINUF010000017">
    <property type="protein sequence ID" value="KAJ8339580.1"/>
    <property type="molecule type" value="Genomic_DNA"/>
</dbReference>
<comment type="caution">
    <text evidence="1">The sequence shown here is derived from an EMBL/GenBank/DDBJ whole genome shotgun (WGS) entry which is preliminary data.</text>
</comment>